<dbReference type="Proteomes" id="UP000775213">
    <property type="component" value="Unassembled WGS sequence"/>
</dbReference>
<proteinExistence type="predicted"/>
<evidence type="ECO:0008006" key="3">
    <source>
        <dbReference type="Google" id="ProtNLM"/>
    </source>
</evidence>
<reference evidence="1 2" key="1">
    <citation type="journal article" date="2021" name="Hortic Res">
        <title>Chromosome-scale assembly of the Dendrobium chrysotoxum genome enhances the understanding of orchid evolution.</title>
        <authorList>
            <person name="Zhang Y."/>
            <person name="Zhang G.Q."/>
            <person name="Zhang D."/>
            <person name="Liu X.D."/>
            <person name="Xu X.Y."/>
            <person name="Sun W.H."/>
            <person name="Yu X."/>
            <person name="Zhu X."/>
            <person name="Wang Z.W."/>
            <person name="Zhao X."/>
            <person name="Zhong W.Y."/>
            <person name="Chen H."/>
            <person name="Yin W.L."/>
            <person name="Huang T."/>
            <person name="Niu S.C."/>
            <person name="Liu Z.J."/>
        </authorList>
    </citation>
    <scope>NUCLEOTIDE SEQUENCE [LARGE SCALE GENOMIC DNA]</scope>
    <source>
        <strain evidence="1">Lindl</strain>
    </source>
</reference>
<organism evidence="1 2">
    <name type="scientific">Dendrobium chrysotoxum</name>
    <name type="common">Orchid</name>
    <dbReference type="NCBI Taxonomy" id="161865"/>
    <lineage>
        <taxon>Eukaryota</taxon>
        <taxon>Viridiplantae</taxon>
        <taxon>Streptophyta</taxon>
        <taxon>Embryophyta</taxon>
        <taxon>Tracheophyta</taxon>
        <taxon>Spermatophyta</taxon>
        <taxon>Magnoliopsida</taxon>
        <taxon>Liliopsida</taxon>
        <taxon>Asparagales</taxon>
        <taxon>Orchidaceae</taxon>
        <taxon>Epidendroideae</taxon>
        <taxon>Malaxideae</taxon>
        <taxon>Dendrobiinae</taxon>
        <taxon>Dendrobium</taxon>
    </lineage>
</organism>
<name>A0AAV7FQU8_DENCH</name>
<evidence type="ECO:0000313" key="1">
    <source>
        <dbReference type="EMBL" id="KAH0446212.1"/>
    </source>
</evidence>
<dbReference type="EMBL" id="JAGFBR010000235">
    <property type="protein sequence ID" value="KAH0446212.1"/>
    <property type="molecule type" value="Genomic_DNA"/>
</dbReference>
<gene>
    <name evidence="1" type="ORF">IEQ34_024952</name>
</gene>
<keyword evidence="2" id="KW-1185">Reference proteome</keyword>
<comment type="caution">
    <text evidence="1">The sequence shown here is derived from an EMBL/GenBank/DDBJ whole genome shotgun (WGS) entry which is preliminary data.</text>
</comment>
<protein>
    <recommendedName>
        <fullName evidence="3">DNA-directed RNA polymerase</fullName>
    </recommendedName>
</protein>
<sequence length="104" mass="11634">MIKSMDVPVGITHLLHNNPLEGGQTRGTKSREMEVWALEGFGKSDHIRARQEVLGATIIGATVPNPEGAPESFRLLVRELRSLSLELNHFLVSEKNFQMNRKEA</sequence>
<accession>A0AAV7FQU8</accession>
<dbReference type="AlphaFoldDB" id="A0AAV7FQU8"/>
<evidence type="ECO:0000313" key="2">
    <source>
        <dbReference type="Proteomes" id="UP000775213"/>
    </source>
</evidence>
<dbReference type="SUPFAM" id="SSF64484">
    <property type="entry name" value="beta and beta-prime subunits of DNA dependent RNA-polymerase"/>
    <property type="match status" value="1"/>
</dbReference>